<reference evidence="2 3" key="1">
    <citation type="submission" date="2016-10" db="EMBL/GenBank/DDBJ databases">
        <authorList>
            <person name="de Groot N.N."/>
        </authorList>
    </citation>
    <scope>NUCLEOTIDE SEQUENCE [LARGE SCALE GENOMIC DNA]</scope>
    <source>
        <strain evidence="2 3">DSM 23142</strain>
    </source>
</reference>
<evidence type="ECO:0000256" key="1">
    <source>
        <dbReference type="SAM" id="Phobius"/>
    </source>
</evidence>
<feature type="transmembrane region" description="Helical" evidence="1">
    <location>
        <begin position="27"/>
        <end position="45"/>
    </location>
</feature>
<keyword evidence="1" id="KW-0472">Membrane</keyword>
<gene>
    <name evidence="2" type="ORF">SAMN04489810_1918</name>
</gene>
<feature type="transmembrane region" description="Helical" evidence="1">
    <location>
        <begin position="124"/>
        <end position="144"/>
    </location>
</feature>
<keyword evidence="3" id="KW-1185">Reference proteome</keyword>
<feature type="transmembrane region" description="Helical" evidence="1">
    <location>
        <begin position="60"/>
        <end position="78"/>
    </location>
</feature>
<dbReference type="OrthoDB" id="4978814at2"/>
<dbReference type="Proteomes" id="UP000199009">
    <property type="component" value="Chromosome I"/>
</dbReference>
<name>A0A1G7Z190_9MICO</name>
<dbReference type="AlphaFoldDB" id="A0A1G7Z190"/>
<evidence type="ECO:0000313" key="2">
    <source>
        <dbReference type="EMBL" id="SDH02463.1"/>
    </source>
</evidence>
<feature type="transmembrane region" description="Helical" evidence="1">
    <location>
        <begin position="151"/>
        <end position="174"/>
    </location>
</feature>
<keyword evidence="1" id="KW-0812">Transmembrane</keyword>
<sequence length="175" mass="18867">MTGGAAVQPGGRPPLARRVGLWLETRFRTAAAIYGLIVFAAFITIESDHAHDAWDMLDTALWTLLVFYIAHVFAHTLTDHGEHGLVRATLQAMQHAAGMLYAAIPATIVLIVCGMQAVPPDDAYEASMWATVVVLGILGYIAYWRRGAHPLIRLLGAAGTAALGLIIVLLEYAIH</sequence>
<accession>A0A1G7Z190</accession>
<protein>
    <submittedName>
        <fullName evidence="2">Uncharacterized protein</fullName>
    </submittedName>
</protein>
<evidence type="ECO:0000313" key="3">
    <source>
        <dbReference type="Proteomes" id="UP000199009"/>
    </source>
</evidence>
<keyword evidence="1" id="KW-1133">Transmembrane helix</keyword>
<feature type="transmembrane region" description="Helical" evidence="1">
    <location>
        <begin position="99"/>
        <end position="118"/>
    </location>
</feature>
<dbReference type="STRING" id="370764.SAMN04489810_1918"/>
<proteinExistence type="predicted"/>
<dbReference type="EMBL" id="LT629692">
    <property type="protein sequence ID" value="SDH02463.1"/>
    <property type="molecule type" value="Genomic_DNA"/>
</dbReference>
<organism evidence="2 3">
    <name type="scientific">Microbacterium pygmaeum</name>
    <dbReference type="NCBI Taxonomy" id="370764"/>
    <lineage>
        <taxon>Bacteria</taxon>
        <taxon>Bacillati</taxon>
        <taxon>Actinomycetota</taxon>
        <taxon>Actinomycetes</taxon>
        <taxon>Micrococcales</taxon>
        <taxon>Microbacteriaceae</taxon>
        <taxon>Microbacterium</taxon>
    </lineage>
</organism>
<dbReference type="RefSeq" id="WP_091489128.1">
    <property type="nucleotide sequence ID" value="NZ_LT629692.1"/>
</dbReference>